<dbReference type="Pfam" id="PF22290">
    <property type="entry name" value="DmmA-like_N"/>
    <property type="match status" value="1"/>
</dbReference>
<dbReference type="SUPFAM" id="SSF54292">
    <property type="entry name" value="2Fe-2S ferredoxin-like"/>
    <property type="match status" value="1"/>
</dbReference>
<evidence type="ECO:0000256" key="3">
    <source>
        <dbReference type="ARBA" id="ARBA00022643"/>
    </source>
</evidence>
<dbReference type="GO" id="GO:0051537">
    <property type="term" value="F:2 iron, 2 sulfur cluster binding"/>
    <property type="evidence" value="ECO:0007669"/>
    <property type="project" value="UniProtKB-KW"/>
</dbReference>
<dbReference type="SUPFAM" id="SSF63380">
    <property type="entry name" value="Riboflavin synthase domain-like"/>
    <property type="match status" value="1"/>
</dbReference>
<dbReference type="CDD" id="cd06185">
    <property type="entry name" value="PDR_like"/>
    <property type="match status" value="1"/>
</dbReference>
<keyword evidence="12" id="KW-1185">Reference proteome</keyword>
<dbReference type="InterPro" id="IPR017927">
    <property type="entry name" value="FAD-bd_FR_type"/>
</dbReference>
<dbReference type="AlphaFoldDB" id="A0AAW8H3E1"/>
<dbReference type="InterPro" id="IPR039261">
    <property type="entry name" value="FNR_nucleotide-bd"/>
</dbReference>
<dbReference type="Pfam" id="PF00111">
    <property type="entry name" value="Fer2"/>
    <property type="match status" value="1"/>
</dbReference>
<dbReference type="PANTHER" id="PTHR47354:SF1">
    <property type="entry name" value="CARNITINE MONOOXYGENASE REDUCTASE SUBUNIT"/>
    <property type="match status" value="1"/>
</dbReference>
<evidence type="ECO:0000256" key="2">
    <source>
        <dbReference type="ARBA" id="ARBA00022630"/>
    </source>
</evidence>
<evidence type="ECO:0000313" key="11">
    <source>
        <dbReference type="EMBL" id="MDQ2255343.1"/>
    </source>
</evidence>
<evidence type="ECO:0000259" key="10">
    <source>
        <dbReference type="PROSITE" id="PS51384"/>
    </source>
</evidence>
<dbReference type="PROSITE" id="PS51384">
    <property type="entry name" value="FAD_FR"/>
    <property type="match status" value="1"/>
</dbReference>
<comment type="caution">
    <text evidence="11">The sequence shown here is derived from an EMBL/GenBank/DDBJ whole genome shotgun (WGS) entry which is preliminary data.</text>
</comment>
<gene>
    <name evidence="11" type="ORF">RBJ67_04195</name>
</gene>
<dbReference type="RefSeq" id="WP_306684055.1">
    <property type="nucleotide sequence ID" value="NZ_JAVDKR010000008.1"/>
</dbReference>
<keyword evidence="8" id="KW-0411">Iron-sulfur</keyword>
<keyword evidence="2" id="KW-0285">Flavoprotein</keyword>
<dbReference type="Proteomes" id="UP001225042">
    <property type="component" value="Unassembled WGS sequence"/>
</dbReference>
<comment type="cofactor">
    <cofactor evidence="1">
        <name>FMN</name>
        <dbReference type="ChEBI" id="CHEBI:58210"/>
    </cofactor>
</comment>
<organism evidence="11 12">
    <name type="scientific">Enterobacter soli</name>
    <dbReference type="NCBI Taxonomy" id="885040"/>
    <lineage>
        <taxon>Bacteria</taxon>
        <taxon>Pseudomonadati</taxon>
        <taxon>Pseudomonadota</taxon>
        <taxon>Gammaproteobacteria</taxon>
        <taxon>Enterobacterales</taxon>
        <taxon>Enterobacteriaceae</taxon>
        <taxon>Enterobacter</taxon>
    </lineage>
</organism>
<dbReference type="SUPFAM" id="SSF52343">
    <property type="entry name" value="Ferredoxin reductase-like, C-terminal NADP-linked domain"/>
    <property type="match status" value="1"/>
</dbReference>
<dbReference type="InterPro" id="IPR017938">
    <property type="entry name" value="Riboflavin_synthase-like_b-brl"/>
</dbReference>
<dbReference type="PANTHER" id="PTHR47354">
    <property type="entry name" value="NADH OXIDOREDUCTASE HCR"/>
    <property type="match status" value="1"/>
</dbReference>
<dbReference type="Gene3D" id="3.10.20.30">
    <property type="match status" value="1"/>
</dbReference>
<dbReference type="EC" id="1.-.-.-" evidence="11"/>
<dbReference type="InterPro" id="IPR006058">
    <property type="entry name" value="2Fe2S_fd_BS"/>
</dbReference>
<keyword evidence="7" id="KW-0408">Iron</keyword>
<evidence type="ECO:0000256" key="1">
    <source>
        <dbReference type="ARBA" id="ARBA00001917"/>
    </source>
</evidence>
<evidence type="ECO:0000256" key="7">
    <source>
        <dbReference type="ARBA" id="ARBA00023004"/>
    </source>
</evidence>
<dbReference type="PROSITE" id="PS00197">
    <property type="entry name" value="2FE2S_FER_1"/>
    <property type="match status" value="1"/>
</dbReference>
<dbReference type="Gene3D" id="3.40.50.80">
    <property type="entry name" value="Nucleotide-binding domain of ferredoxin-NADP reductase (FNR) module"/>
    <property type="match status" value="1"/>
</dbReference>
<keyword evidence="6 11" id="KW-0560">Oxidoreductase</keyword>
<protein>
    <submittedName>
        <fullName evidence="11">PDR/VanB family oxidoreductase</fullName>
        <ecNumber evidence="11">1.-.-.-</ecNumber>
    </submittedName>
</protein>
<dbReference type="InterPro" id="IPR054582">
    <property type="entry name" value="DmmA-like_N"/>
</dbReference>
<dbReference type="InterPro" id="IPR001041">
    <property type="entry name" value="2Fe-2S_ferredoxin-type"/>
</dbReference>
<feature type="domain" description="2Fe-2S ferredoxin-type" evidence="9">
    <location>
        <begin position="225"/>
        <end position="310"/>
    </location>
</feature>
<dbReference type="EMBL" id="JAVDKS010000001">
    <property type="protein sequence ID" value="MDQ2255343.1"/>
    <property type="molecule type" value="Genomic_DNA"/>
</dbReference>
<keyword evidence="3" id="KW-0288">FMN</keyword>
<sequence length="310" mass="33328">MLTLQVIRREVQGDVVLLTLAHSEGIALPAFRAGAHIDLHLSAELVRPYSLCGDPQDRQHYQLGILKEGRSKGGSLAVHALREGDAIAVSEPRNLFELEERAAHTLLIGGGIGVTPMLAMAAELHAAGRAFTLHYCTRSRAQAAFVPQLERAPYAAQVQLHFSNEQRLDLAAVLTDVPAETHVYVCGPIRLMDAVTEQAQTLGYSSGQIHQECFSAEVQTGGSAFDVVAATSGITVKVLENQTIVEALAQAGLKVNVSCKQGICGSCLTDVLEGDVDHRDHYLTDEEKADGDQILLCCSRAKCGRLVIDL</sequence>
<evidence type="ECO:0000256" key="6">
    <source>
        <dbReference type="ARBA" id="ARBA00023002"/>
    </source>
</evidence>
<evidence type="ECO:0000259" key="9">
    <source>
        <dbReference type="PROSITE" id="PS51085"/>
    </source>
</evidence>
<dbReference type="CDD" id="cd00207">
    <property type="entry name" value="fer2"/>
    <property type="match status" value="1"/>
</dbReference>
<dbReference type="PRINTS" id="PR00409">
    <property type="entry name" value="PHDIOXRDTASE"/>
</dbReference>
<dbReference type="Gene3D" id="2.40.30.10">
    <property type="entry name" value="Translation factors"/>
    <property type="match status" value="1"/>
</dbReference>
<reference evidence="11 12" key="1">
    <citation type="submission" date="2023-08" db="EMBL/GenBank/DDBJ databases">
        <authorList>
            <person name="Dale J."/>
        </authorList>
    </citation>
    <scope>NUCLEOTIDE SEQUENCE [LARGE SCALE GENOMIC DNA]</scope>
    <source>
        <strain evidence="11 12">2023EL-00788</strain>
    </source>
</reference>
<evidence type="ECO:0000256" key="5">
    <source>
        <dbReference type="ARBA" id="ARBA00022723"/>
    </source>
</evidence>
<feature type="domain" description="FAD-binding FR-type" evidence="10">
    <location>
        <begin position="1"/>
        <end position="99"/>
    </location>
</feature>
<keyword evidence="4" id="KW-0001">2Fe-2S</keyword>
<proteinExistence type="predicted"/>
<evidence type="ECO:0000256" key="8">
    <source>
        <dbReference type="ARBA" id="ARBA00023014"/>
    </source>
</evidence>
<accession>A0AAW8H3E1</accession>
<evidence type="ECO:0000256" key="4">
    <source>
        <dbReference type="ARBA" id="ARBA00022714"/>
    </source>
</evidence>
<dbReference type="GO" id="GO:0046872">
    <property type="term" value="F:metal ion binding"/>
    <property type="evidence" value="ECO:0007669"/>
    <property type="project" value="UniProtKB-KW"/>
</dbReference>
<keyword evidence="5" id="KW-0479">Metal-binding</keyword>
<dbReference type="InterPro" id="IPR050415">
    <property type="entry name" value="MRET"/>
</dbReference>
<dbReference type="PROSITE" id="PS51085">
    <property type="entry name" value="2FE2S_FER_2"/>
    <property type="match status" value="1"/>
</dbReference>
<dbReference type="InterPro" id="IPR012675">
    <property type="entry name" value="Beta-grasp_dom_sf"/>
</dbReference>
<name>A0AAW8H3E1_9ENTR</name>
<dbReference type="GO" id="GO:0016491">
    <property type="term" value="F:oxidoreductase activity"/>
    <property type="evidence" value="ECO:0007669"/>
    <property type="project" value="UniProtKB-KW"/>
</dbReference>
<dbReference type="InterPro" id="IPR036010">
    <property type="entry name" value="2Fe-2S_ferredoxin-like_sf"/>
</dbReference>
<evidence type="ECO:0000313" key="12">
    <source>
        <dbReference type="Proteomes" id="UP001225042"/>
    </source>
</evidence>